<reference evidence="2 3" key="1">
    <citation type="journal article" date="2019" name="Gut">
        <title>Antibiotics-induced monodominance of a novel gut bacterial order.</title>
        <authorList>
            <person name="Hildebrand F."/>
            <person name="Moitinho-Silva L."/>
            <person name="Blasche S."/>
            <person name="Jahn M.T."/>
            <person name="Gossmann T.I."/>
            <person name="Heuerta-Cepas J."/>
            <person name="Hercog R."/>
            <person name="Luetge M."/>
            <person name="Bahram M."/>
            <person name="Pryszlak A."/>
            <person name="Alves R.J."/>
            <person name="Waszak S.M."/>
            <person name="Zhu A."/>
            <person name="Ye L."/>
            <person name="Costea P.I."/>
            <person name="Aalvink S."/>
            <person name="Belzer C."/>
            <person name="Forslund S.K."/>
            <person name="Sunagawa S."/>
            <person name="Hentschel U."/>
            <person name="Merten C."/>
            <person name="Patil K.R."/>
            <person name="Benes V."/>
            <person name="Bork P."/>
        </authorList>
    </citation>
    <scope>NUCLEOTIDE SEQUENCE [LARGE SCALE GENOMIC DNA]</scope>
    <source>
        <strain evidence="2 3">HDS1380</strain>
    </source>
</reference>
<name>A0A4Q2KDC8_9FIRM</name>
<feature type="chain" id="PRO_5039299447" description="Lipoprotein" evidence="1">
    <location>
        <begin position="21"/>
        <end position="351"/>
    </location>
</feature>
<proteinExistence type="predicted"/>
<evidence type="ECO:0000313" key="3">
    <source>
        <dbReference type="Proteomes" id="UP000291269"/>
    </source>
</evidence>
<evidence type="ECO:0000313" key="2">
    <source>
        <dbReference type="EMBL" id="RXZ61393.1"/>
    </source>
</evidence>
<organism evidence="2 3">
    <name type="scientific">Candidatus Borkfalkia ceftriaxoniphila</name>
    <dbReference type="NCBI Taxonomy" id="2508949"/>
    <lineage>
        <taxon>Bacteria</taxon>
        <taxon>Bacillati</taxon>
        <taxon>Bacillota</taxon>
        <taxon>Clostridia</taxon>
        <taxon>Christensenellales</taxon>
        <taxon>Christensenellaceae</taxon>
        <taxon>Candidatus Borkfalkia</taxon>
    </lineage>
</organism>
<sequence>MKKKLTVLSILIAAVLVVSACTGMVSTTLTANWHTRDIEYDPAFYEELTYDVAYNGDEATTTVYDMKDFKGTYVMKISAGESYLTEDGKTVNNLYKMETDLSLSGTFAQKSGKDVFAFSDLSVVSTVYFHRIGEGYNLQPVHSETKYLVYAPGQGSLNAVDVRIAKYDVVIDYNDNCSAAKYSKKDRSGELDVSIPDEWKNNVRIEKANDVENQSFSKLQNSYSFFDNAQLYFAARGMAFAQNSSFTVNTIVPNANKTAKLQFSCSSVSSRKYAFTMDGKEVNEDISSAEVSMGLSEGNSSGSSVKLYLATKAEGLSNTYRNLPLQIEEPYSFGLGKMVYSLKNVSTVRPA</sequence>
<keyword evidence="1" id="KW-0732">Signal</keyword>
<dbReference type="Proteomes" id="UP000291269">
    <property type="component" value="Unassembled WGS sequence"/>
</dbReference>
<comment type="caution">
    <text evidence="2">The sequence shown here is derived from an EMBL/GenBank/DDBJ whole genome shotgun (WGS) entry which is preliminary data.</text>
</comment>
<gene>
    <name evidence="2" type="ORF">ESZ91_03110</name>
</gene>
<keyword evidence="3" id="KW-1185">Reference proteome</keyword>
<dbReference type="AlphaFoldDB" id="A0A4Q2KDC8"/>
<accession>A0A4Q2KDC8</accession>
<dbReference type="EMBL" id="SDOZ01000002">
    <property type="protein sequence ID" value="RXZ61393.1"/>
    <property type="molecule type" value="Genomic_DNA"/>
</dbReference>
<evidence type="ECO:0008006" key="4">
    <source>
        <dbReference type="Google" id="ProtNLM"/>
    </source>
</evidence>
<protein>
    <recommendedName>
        <fullName evidence="4">Lipoprotein</fullName>
    </recommendedName>
</protein>
<dbReference type="RefSeq" id="WP_129224043.1">
    <property type="nucleotide sequence ID" value="NZ_SDOZ01000002.1"/>
</dbReference>
<feature type="signal peptide" evidence="1">
    <location>
        <begin position="1"/>
        <end position="20"/>
    </location>
</feature>
<dbReference type="PROSITE" id="PS51257">
    <property type="entry name" value="PROKAR_LIPOPROTEIN"/>
    <property type="match status" value="1"/>
</dbReference>
<evidence type="ECO:0000256" key="1">
    <source>
        <dbReference type="SAM" id="SignalP"/>
    </source>
</evidence>